<sequence>MPRCIRHRHCLITATIQESAITTSVAVGNKLVSESCASYAARTYCTTIYDGTVRPTTLGGQTRFLVLFNACSTLLLDASSLSDRRRLIRIHLPSSDYTLYGPCSYCTIRPNPLIGCYRMHGGGNPIYSSSDGNVSPWLSPGVVPVPSSPYSGKVLTTYIPTCCFQIRSFPSTMRVQPP</sequence>
<dbReference type="EMBL" id="JAADJZ010000033">
    <property type="protein sequence ID" value="KAF2865432.1"/>
    <property type="molecule type" value="Genomic_DNA"/>
</dbReference>
<accession>A0A7C8I1E9</accession>
<keyword evidence="2" id="KW-1185">Reference proteome</keyword>
<reference evidence="1 2" key="1">
    <citation type="submission" date="2020-01" db="EMBL/GenBank/DDBJ databases">
        <authorList>
            <consortium name="DOE Joint Genome Institute"/>
            <person name="Haridas S."/>
            <person name="Albert R."/>
            <person name="Binder M."/>
            <person name="Bloem J."/>
            <person name="Labutti K."/>
            <person name="Salamov A."/>
            <person name="Andreopoulos B."/>
            <person name="Baker S.E."/>
            <person name="Barry K."/>
            <person name="Bills G."/>
            <person name="Bluhm B.H."/>
            <person name="Cannon C."/>
            <person name="Castanera R."/>
            <person name="Culley D.E."/>
            <person name="Daum C."/>
            <person name="Ezra D."/>
            <person name="Gonzalez J.B."/>
            <person name="Henrissat B."/>
            <person name="Kuo A."/>
            <person name="Liang C."/>
            <person name="Lipzen A."/>
            <person name="Lutzoni F."/>
            <person name="Magnuson J."/>
            <person name="Mondo S."/>
            <person name="Nolan M."/>
            <person name="Ohm R."/>
            <person name="Pangilinan J."/>
            <person name="Park H.-J.H."/>
            <person name="Ramirez L."/>
            <person name="Alfaro M."/>
            <person name="Sun H."/>
            <person name="Tritt A."/>
            <person name="Yoshinaga Y."/>
            <person name="Zwiers L.-H.L."/>
            <person name="Turgeon B.G."/>
            <person name="Goodwin S.B."/>
            <person name="Spatafora J.W."/>
            <person name="Crous P.W."/>
            <person name="Grigoriev I.V."/>
        </authorList>
    </citation>
    <scope>NUCLEOTIDE SEQUENCE [LARGE SCALE GENOMIC DNA]</scope>
    <source>
        <strain evidence="1 2">CBS 611.86</strain>
    </source>
</reference>
<dbReference type="AlphaFoldDB" id="A0A7C8I1E9"/>
<name>A0A7C8I1E9_9PLEO</name>
<organism evidence="1 2">
    <name type="scientific">Massariosphaeria phaeospora</name>
    <dbReference type="NCBI Taxonomy" id="100035"/>
    <lineage>
        <taxon>Eukaryota</taxon>
        <taxon>Fungi</taxon>
        <taxon>Dikarya</taxon>
        <taxon>Ascomycota</taxon>
        <taxon>Pezizomycotina</taxon>
        <taxon>Dothideomycetes</taxon>
        <taxon>Pleosporomycetidae</taxon>
        <taxon>Pleosporales</taxon>
        <taxon>Pleosporales incertae sedis</taxon>
        <taxon>Massariosphaeria</taxon>
    </lineage>
</organism>
<evidence type="ECO:0000313" key="1">
    <source>
        <dbReference type="EMBL" id="KAF2865432.1"/>
    </source>
</evidence>
<protein>
    <submittedName>
        <fullName evidence="1">Uncharacterized protein</fullName>
    </submittedName>
</protein>
<comment type="caution">
    <text evidence="1">The sequence shown here is derived from an EMBL/GenBank/DDBJ whole genome shotgun (WGS) entry which is preliminary data.</text>
</comment>
<gene>
    <name evidence="1" type="ORF">BDV95DRAFT_253183</name>
</gene>
<evidence type="ECO:0000313" key="2">
    <source>
        <dbReference type="Proteomes" id="UP000481861"/>
    </source>
</evidence>
<dbReference type="Proteomes" id="UP000481861">
    <property type="component" value="Unassembled WGS sequence"/>
</dbReference>
<proteinExistence type="predicted"/>